<gene>
    <name evidence="1" type="ORF">CXB51_009812</name>
</gene>
<name>A0A8J5YZQ1_9ROSI</name>
<protein>
    <submittedName>
        <fullName evidence="1">Uncharacterized protein</fullName>
    </submittedName>
</protein>
<evidence type="ECO:0000313" key="1">
    <source>
        <dbReference type="EMBL" id="KAG8492302.1"/>
    </source>
</evidence>
<accession>A0A8J5YZQ1</accession>
<keyword evidence="2" id="KW-1185">Reference proteome</keyword>
<proteinExistence type="predicted"/>
<sequence>MEFNADGLALGKLGPTGCGEVLRNSKDHVIAMLQSRLLGVSMRNLGLGNIGTFKQALMRLRCPLVRYCLEKLGEMLMVWQIRRQSQGAFGLKCFFTEW</sequence>
<comment type="caution">
    <text evidence="1">The sequence shown here is derived from an EMBL/GenBank/DDBJ whole genome shotgun (WGS) entry which is preliminary data.</text>
</comment>
<dbReference type="EMBL" id="JAHUZN010000005">
    <property type="protein sequence ID" value="KAG8492302.1"/>
    <property type="molecule type" value="Genomic_DNA"/>
</dbReference>
<evidence type="ECO:0000313" key="2">
    <source>
        <dbReference type="Proteomes" id="UP000701853"/>
    </source>
</evidence>
<organism evidence="1 2">
    <name type="scientific">Gossypium anomalum</name>
    <dbReference type="NCBI Taxonomy" id="47600"/>
    <lineage>
        <taxon>Eukaryota</taxon>
        <taxon>Viridiplantae</taxon>
        <taxon>Streptophyta</taxon>
        <taxon>Embryophyta</taxon>
        <taxon>Tracheophyta</taxon>
        <taxon>Spermatophyta</taxon>
        <taxon>Magnoliopsida</taxon>
        <taxon>eudicotyledons</taxon>
        <taxon>Gunneridae</taxon>
        <taxon>Pentapetalae</taxon>
        <taxon>rosids</taxon>
        <taxon>malvids</taxon>
        <taxon>Malvales</taxon>
        <taxon>Malvaceae</taxon>
        <taxon>Malvoideae</taxon>
        <taxon>Gossypium</taxon>
    </lineage>
</organism>
<reference evidence="1 2" key="1">
    <citation type="journal article" date="2021" name="bioRxiv">
        <title>The Gossypium anomalum genome as a resource for cotton improvement and evolutionary analysis of hybrid incompatibility.</title>
        <authorList>
            <person name="Grover C.E."/>
            <person name="Yuan D."/>
            <person name="Arick M.A."/>
            <person name="Miller E.R."/>
            <person name="Hu G."/>
            <person name="Peterson D.G."/>
            <person name="Wendel J.F."/>
            <person name="Udall J.A."/>
        </authorList>
    </citation>
    <scope>NUCLEOTIDE SEQUENCE [LARGE SCALE GENOMIC DNA]</scope>
    <source>
        <strain evidence="1">JFW-Udall</strain>
        <tissue evidence="1">Leaf</tissue>
    </source>
</reference>
<dbReference type="AlphaFoldDB" id="A0A8J5YZQ1"/>
<dbReference type="Proteomes" id="UP000701853">
    <property type="component" value="Chromosome 5"/>
</dbReference>